<keyword evidence="3" id="KW-0472">Membrane</keyword>
<name>A0A1X1UJ83_9MYCO</name>
<dbReference type="InterPro" id="IPR007621">
    <property type="entry name" value="TPM_dom"/>
</dbReference>
<keyword evidence="7" id="KW-1185">Reference proteome</keyword>
<feature type="coiled-coil region" evidence="1">
    <location>
        <begin position="299"/>
        <end position="387"/>
    </location>
</feature>
<dbReference type="EMBL" id="LQOW01000031">
    <property type="protein sequence ID" value="ORV56862.1"/>
    <property type="molecule type" value="Genomic_DNA"/>
</dbReference>
<evidence type="ECO:0000256" key="3">
    <source>
        <dbReference type="SAM" id="Phobius"/>
    </source>
</evidence>
<evidence type="ECO:0000256" key="1">
    <source>
        <dbReference type="SAM" id="Coils"/>
    </source>
</evidence>
<keyword evidence="4" id="KW-0732">Signal</keyword>
<evidence type="ECO:0000313" key="6">
    <source>
        <dbReference type="EMBL" id="ORV56862.1"/>
    </source>
</evidence>
<keyword evidence="3" id="KW-1133">Transmembrane helix</keyword>
<feature type="transmembrane region" description="Helical" evidence="3">
    <location>
        <begin position="164"/>
        <end position="184"/>
    </location>
</feature>
<dbReference type="RefSeq" id="WP_085199673.1">
    <property type="nucleotide sequence ID" value="NZ_JACKVI010000012.1"/>
</dbReference>
<proteinExistence type="predicted"/>
<reference evidence="6 7" key="1">
    <citation type="submission" date="2016-01" db="EMBL/GenBank/DDBJ databases">
        <title>The new phylogeny of the genus Mycobacterium.</title>
        <authorList>
            <person name="Tarcisio F."/>
            <person name="Conor M."/>
            <person name="Antonella G."/>
            <person name="Elisabetta G."/>
            <person name="Giulia F.S."/>
            <person name="Sara T."/>
            <person name="Anna F."/>
            <person name="Clotilde B."/>
            <person name="Roberto B."/>
            <person name="Veronica D.S."/>
            <person name="Fabio R."/>
            <person name="Monica P."/>
            <person name="Olivier J."/>
            <person name="Enrico T."/>
            <person name="Nicola S."/>
        </authorList>
    </citation>
    <scope>NUCLEOTIDE SEQUENCE [LARGE SCALE GENOMIC DNA]</scope>
    <source>
        <strain evidence="6 7">DSM 45731</strain>
    </source>
</reference>
<dbReference type="Gene3D" id="3.10.310.50">
    <property type="match status" value="1"/>
</dbReference>
<dbReference type="Proteomes" id="UP000194000">
    <property type="component" value="Unassembled WGS sequence"/>
</dbReference>
<evidence type="ECO:0000256" key="2">
    <source>
        <dbReference type="SAM" id="MobiDB-lite"/>
    </source>
</evidence>
<feature type="region of interest" description="Disordered" evidence="2">
    <location>
        <begin position="649"/>
        <end position="668"/>
    </location>
</feature>
<keyword evidence="3" id="KW-0812">Transmembrane</keyword>
<feature type="compositionally biased region" description="Gly residues" evidence="2">
    <location>
        <begin position="652"/>
        <end position="668"/>
    </location>
</feature>
<dbReference type="AlphaFoldDB" id="A0A1X1UJ83"/>
<evidence type="ECO:0000256" key="4">
    <source>
        <dbReference type="SAM" id="SignalP"/>
    </source>
</evidence>
<organism evidence="6 7">
    <name type="scientific">Mycobacterium fragae</name>
    <dbReference type="NCBI Taxonomy" id="1260918"/>
    <lineage>
        <taxon>Bacteria</taxon>
        <taxon>Bacillati</taxon>
        <taxon>Actinomycetota</taxon>
        <taxon>Actinomycetes</taxon>
        <taxon>Mycobacteriales</taxon>
        <taxon>Mycobacteriaceae</taxon>
        <taxon>Mycobacterium</taxon>
    </lineage>
</organism>
<feature type="signal peptide" evidence="4">
    <location>
        <begin position="1"/>
        <end position="26"/>
    </location>
</feature>
<comment type="caution">
    <text evidence="6">The sequence shown here is derived from an EMBL/GenBank/DDBJ whole genome shotgun (WGS) entry which is preliminary data.</text>
</comment>
<dbReference type="OrthoDB" id="5105562at2"/>
<evidence type="ECO:0000313" key="7">
    <source>
        <dbReference type="Proteomes" id="UP000194000"/>
    </source>
</evidence>
<evidence type="ECO:0000259" key="5">
    <source>
        <dbReference type="Pfam" id="PF04536"/>
    </source>
</evidence>
<feature type="domain" description="TPM" evidence="5">
    <location>
        <begin position="36"/>
        <end position="153"/>
    </location>
</feature>
<feature type="chain" id="PRO_5012552555" description="TPM domain-containing protein" evidence="4">
    <location>
        <begin position="27"/>
        <end position="668"/>
    </location>
</feature>
<dbReference type="STRING" id="1260918.AWC06_01245"/>
<sequence>MRIARVIAAFLAVLLTGLLAAPAAVAQPPFRLADYVTDDAGALSGSGRAAVGSAVDKLYADRHIRLWVVYVDNFSGQPAVSWAQSTRQATDMGDFDALLAVATVDRAYAFLVPSRVPSITTGQVNDLRRNQIEPALHRMDWSGAAVAAAEGLNREQGGSSAGSWVPMLIALGVIVIGVLGLFLVMRYRRRRRRAAELAAARRIDATDPDALAALSLGALDDLSRMKVVEVDNAVRTSANELALTIEEFGEQRTEPFTRAVNNAKAALGQAFTVRQQLDDAIPETRTQRRELLTRVIVSAARADRELESQREAFEEMRDLVINAPSRLDRLTQQIVELTARIGPAEERMTALHKEFDAAALTSVATNVATAKDRLAFADQNLSRARELAARPVSGQQSELVDALRAAESALGQARALLDAVDSAATDIRHAVATLPSLIADIRAGIEQANTQLVQAQKTKAPHIRELADARDTAVNAVDAVNAGGSADPLGAFTRLTQADAALDRLLATVAEEQAAAERLNRTLEQALFTAQSRVRAVTDYIDTRRGSIGPEARTRLAEASRRLQAAMDNRATDVSAAIADANAAAALAAQAQTLANDDVQYAQRAYAGRYGGGNDLGAMMGGIIIGDMLGGAMRGGFGGGWGGGWGPTSFGGSPGGSDGGFMGGGGRF</sequence>
<keyword evidence="1" id="KW-0175">Coiled coil</keyword>
<dbReference type="Pfam" id="PF04536">
    <property type="entry name" value="TPM_phosphatase"/>
    <property type="match status" value="1"/>
</dbReference>
<protein>
    <recommendedName>
        <fullName evidence="5">TPM domain-containing protein</fullName>
    </recommendedName>
</protein>
<accession>A0A1X1UJ83</accession>
<gene>
    <name evidence="6" type="ORF">AWC06_01245</name>
</gene>